<evidence type="ECO:0000313" key="7">
    <source>
        <dbReference type="EMBL" id="KAF9405605.1"/>
    </source>
</evidence>
<evidence type="ECO:0000256" key="4">
    <source>
        <dbReference type="ARBA" id="ARBA00022833"/>
    </source>
</evidence>
<dbReference type="FunFam" id="2.60.120.1040:FF:000006">
    <property type="entry name" value="Zinc finger protein zpr1"/>
    <property type="match status" value="1"/>
</dbReference>
<dbReference type="Pfam" id="PF22794">
    <property type="entry name" value="jr-ZPR1"/>
    <property type="match status" value="2"/>
</dbReference>
<dbReference type="GO" id="GO:0008270">
    <property type="term" value="F:zinc ion binding"/>
    <property type="evidence" value="ECO:0007669"/>
    <property type="project" value="UniProtKB-KW"/>
</dbReference>
<dbReference type="Gene3D" id="2.60.120.1040">
    <property type="entry name" value="ZPR1, A/B domain"/>
    <property type="match status" value="2"/>
</dbReference>
<name>A0A835G2B5_SPOEX</name>
<dbReference type="PANTHER" id="PTHR10876">
    <property type="entry name" value="ZINC FINGER PROTEIN ZPR1"/>
    <property type="match status" value="1"/>
</dbReference>
<protein>
    <recommendedName>
        <fullName evidence="6">Zinc finger ZPR1-type domain-containing protein</fullName>
    </recommendedName>
</protein>
<dbReference type="InterPro" id="IPR004457">
    <property type="entry name" value="Znf_ZPR1"/>
</dbReference>
<gene>
    <name evidence="7" type="ORF">HW555_013732</name>
</gene>
<dbReference type="NCBIfam" id="TIGR00310">
    <property type="entry name" value="ZPR1_znf"/>
    <property type="match status" value="1"/>
</dbReference>
<evidence type="ECO:0000256" key="5">
    <source>
        <dbReference type="SAM" id="MobiDB-lite"/>
    </source>
</evidence>
<keyword evidence="4" id="KW-0862">Zinc</keyword>
<dbReference type="EMBL" id="JACKWZ010000711">
    <property type="protein sequence ID" value="KAF9405605.1"/>
    <property type="molecule type" value="Genomic_DNA"/>
</dbReference>
<proteinExistence type="inferred from homology"/>
<accession>A0A835G2B5</accession>
<dbReference type="FunFam" id="2.20.25.420:FF:000003">
    <property type="entry name" value="zinc finger protein ZPR1"/>
    <property type="match status" value="1"/>
</dbReference>
<evidence type="ECO:0000256" key="3">
    <source>
        <dbReference type="ARBA" id="ARBA00022771"/>
    </source>
</evidence>
<feature type="domain" description="Zinc finger ZPR1-type" evidence="6">
    <location>
        <begin position="28"/>
        <end position="182"/>
    </location>
</feature>
<feature type="domain" description="Zinc finger ZPR1-type" evidence="6">
    <location>
        <begin position="270"/>
        <end position="428"/>
    </location>
</feature>
<evidence type="ECO:0000256" key="2">
    <source>
        <dbReference type="ARBA" id="ARBA00022723"/>
    </source>
</evidence>
<dbReference type="Proteomes" id="UP000648187">
    <property type="component" value="Unassembled WGS sequence"/>
</dbReference>
<comment type="caution">
    <text evidence="7">The sequence shown here is derived from an EMBL/GenBank/DDBJ whole genome shotgun (WGS) entry which is preliminary data.</text>
</comment>
<evidence type="ECO:0000313" key="8">
    <source>
        <dbReference type="Proteomes" id="UP000648187"/>
    </source>
</evidence>
<dbReference type="Pfam" id="PF03367">
    <property type="entry name" value="Zn_ribbon_ZPR1"/>
    <property type="match status" value="2"/>
</dbReference>
<organism evidence="7 8">
    <name type="scientific">Spodoptera exigua</name>
    <name type="common">Beet armyworm</name>
    <name type="synonym">Noctua fulgens</name>
    <dbReference type="NCBI Taxonomy" id="7107"/>
    <lineage>
        <taxon>Eukaryota</taxon>
        <taxon>Metazoa</taxon>
        <taxon>Ecdysozoa</taxon>
        <taxon>Arthropoda</taxon>
        <taxon>Hexapoda</taxon>
        <taxon>Insecta</taxon>
        <taxon>Pterygota</taxon>
        <taxon>Neoptera</taxon>
        <taxon>Endopterygota</taxon>
        <taxon>Lepidoptera</taxon>
        <taxon>Glossata</taxon>
        <taxon>Ditrysia</taxon>
        <taxon>Noctuoidea</taxon>
        <taxon>Noctuidae</taxon>
        <taxon>Amphipyrinae</taxon>
        <taxon>Spodoptera</taxon>
    </lineage>
</organism>
<dbReference type="PANTHER" id="PTHR10876:SF0">
    <property type="entry name" value="ZINC FINGER PROTEIN ZPR1"/>
    <property type="match status" value="1"/>
</dbReference>
<feature type="region of interest" description="Disordered" evidence="5">
    <location>
        <begin position="452"/>
        <end position="471"/>
    </location>
</feature>
<dbReference type="Gene3D" id="2.20.25.420">
    <property type="entry name" value="ZPR1, zinc finger domain"/>
    <property type="match status" value="2"/>
</dbReference>
<dbReference type="AlphaFoldDB" id="A0A835G2B5"/>
<dbReference type="InterPro" id="IPR056180">
    <property type="entry name" value="ZPR1_jr_dom"/>
</dbReference>
<evidence type="ECO:0000256" key="1">
    <source>
        <dbReference type="ARBA" id="ARBA00008354"/>
    </source>
</evidence>
<reference evidence="7" key="1">
    <citation type="submission" date="2020-08" db="EMBL/GenBank/DDBJ databases">
        <title>Spodoptera exigua strain:BAW_Kor-Di-RS1 Genome sequencing and assembly.</title>
        <authorList>
            <person name="Kim J."/>
            <person name="Nam H.Y."/>
            <person name="Kwon M."/>
            <person name="Choi J.H."/>
            <person name="Cho S.R."/>
            <person name="Kim G.-H."/>
        </authorList>
    </citation>
    <scope>NUCLEOTIDE SEQUENCE</scope>
    <source>
        <strain evidence="7">BAW_Kor-Di-RS1</strain>
        <tissue evidence="7">Whole-body</tissue>
    </source>
</reference>
<dbReference type="InterPro" id="IPR042451">
    <property type="entry name" value="ZPR1_A/B_dom"/>
</dbReference>
<keyword evidence="3" id="KW-0863">Zinc-finger</keyword>
<sequence length="471" mass="51961">MSSEAPQPVFRSFGGEPDEEPEVTEIESLCMNCHENGMTRLLLTRIPYYKNVVVMSFSCEHCGYQNNELQPGGSVAERGVRWALRVEGADDLNRQVVKSDYTSVRIPSLDFEIPAQSQKGEVTTVEGIISRAVAGLTQDQEARRLHHPEDARAIDEYVARLDRLRQPDAEPWTLELEDISEPVRPAPRPARLLTHFKRTHDQDHQLGIYTNTEKAEDTECPRIEGLSLSEGAEGAEGSGRTSKEHLLSPLGADAMPYERLAADEVLSFPTNCPNCDAPCYTLMKVTNIPHFKEVVIMSTTCDYCGHRTNEVKSGGGIEEKGVRFEVRVATKEDFSRDILKSETCSMEIPELELSVGGGALGGRFTTAEGILSAMRGQLEDSPGALGDAPGLAQPALQDFLATLDQVLRAERPVTIVLDDPAGNSYVQSLADDPNVPDDGLKITRYERTFEQNEELGLNDINTENYRPPTPS</sequence>
<dbReference type="InterPro" id="IPR040141">
    <property type="entry name" value="ZPR1"/>
</dbReference>
<keyword evidence="2" id="KW-0479">Metal-binding</keyword>
<dbReference type="GO" id="GO:0005634">
    <property type="term" value="C:nucleus"/>
    <property type="evidence" value="ECO:0007669"/>
    <property type="project" value="TreeGrafter"/>
</dbReference>
<dbReference type="FunFam" id="2.20.25.420:FF:000001">
    <property type="entry name" value="Zinc finger protein ZPR1"/>
    <property type="match status" value="1"/>
</dbReference>
<feature type="region of interest" description="Disordered" evidence="5">
    <location>
        <begin position="1"/>
        <end position="21"/>
    </location>
</feature>
<dbReference type="SMART" id="SM00709">
    <property type="entry name" value="Zpr1"/>
    <property type="match status" value="2"/>
</dbReference>
<evidence type="ECO:0000259" key="6">
    <source>
        <dbReference type="SMART" id="SM00709"/>
    </source>
</evidence>
<dbReference type="InterPro" id="IPR042452">
    <property type="entry name" value="ZPR1_Znf1/2"/>
</dbReference>
<keyword evidence="8" id="KW-1185">Reference proteome</keyword>
<comment type="similarity">
    <text evidence="1">Belongs to the ZPR1 family.</text>
</comment>